<feature type="compositionally biased region" description="Low complexity" evidence="1">
    <location>
        <begin position="105"/>
        <end position="124"/>
    </location>
</feature>
<name>A0AAU7B3U9_9ACTN</name>
<dbReference type="RefSeq" id="WP_354699406.1">
    <property type="nucleotide sequence ID" value="NZ_CP114014.1"/>
</dbReference>
<feature type="region of interest" description="Disordered" evidence="1">
    <location>
        <begin position="39"/>
        <end position="127"/>
    </location>
</feature>
<feature type="compositionally biased region" description="Low complexity" evidence="1">
    <location>
        <begin position="1"/>
        <end position="10"/>
    </location>
</feature>
<evidence type="ECO:0008006" key="4">
    <source>
        <dbReference type="Google" id="ProtNLM"/>
    </source>
</evidence>
<feature type="compositionally biased region" description="Low complexity" evidence="1">
    <location>
        <begin position="39"/>
        <end position="68"/>
    </location>
</feature>
<dbReference type="AlphaFoldDB" id="A0AAU7B3U9"/>
<gene>
    <name evidence="3" type="ORF">DSM112329_05122</name>
</gene>
<dbReference type="Gene3D" id="1.20.5.320">
    <property type="entry name" value="6-Phosphogluconate Dehydrogenase, domain 3"/>
    <property type="match status" value="1"/>
</dbReference>
<evidence type="ECO:0000313" key="3">
    <source>
        <dbReference type="EMBL" id="XAY08224.1"/>
    </source>
</evidence>
<feature type="region of interest" description="Disordered" evidence="1">
    <location>
        <begin position="1"/>
        <end position="22"/>
    </location>
</feature>
<evidence type="ECO:0000256" key="2">
    <source>
        <dbReference type="SAM" id="SignalP"/>
    </source>
</evidence>
<dbReference type="EMBL" id="CP114014">
    <property type="protein sequence ID" value="XAY08224.1"/>
    <property type="molecule type" value="Genomic_DNA"/>
</dbReference>
<proteinExistence type="predicted"/>
<keyword evidence="2" id="KW-0732">Signal</keyword>
<sequence length="271" mass="26939">MSSSPSQTPTPRRRPTSRQATAAAAVVAAVAGVATAGTFAGAAGSGSSSAAKTTSTAKKPLTAAQKKAAAARKKAAAKKTTTTPKVVRVVVKRGLKGSAGPIGRTGADGPQGPAGTPGPQGAPASDAARSLSLNWIRDFTGKDTAGIDVAGIGRLDLTCNTTTRELRLTPARSDVRTIMTADVYSATNGDHRRIASAAGEAVTAALPVSGLLTAVLSVEPKAGDGGATTAPATVMLSIESKTNAVPADNADPTKQDFNYCYAAAQTLQAAG</sequence>
<feature type="compositionally biased region" description="Low complexity" evidence="1">
    <location>
        <begin position="78"/>
        <end position="89"/>
    </location>
</feature>
<protein>
    <recommendedName>
        <fullName evidence="4">Collagen-like protein</fullName>
    </recommendedName>
</protein>
<accession>A0AAU7B3U9</accession>
<reference evidence="3" key="1">
    <citation type="submission" date="2022-12" db="EMBL/GenBank/DDBJ databases">
        <title>Paraconexibacter alkalitolerans sp. nov. and Baekduia alba sp. nov., isolated from soil and emended description of the genera Paraconexibacter (Chun et al., 2020) and Baekduia (An et al., 2020).</title>
        <authorList>
            <person name="Vieira S."/>
            <person name="Huber K.J."/>
            <person name="Geppert A."/>
            <person name="Wolf J."/>
            <person name="Neumann-Schaal M."/>
            <person name="Muesken M."/>
            <person name="Overmann J."/>
        </authorList>
    </citation>
    <scope>NUCLEOTIDE SEQUENCE</scope>
    <source>
        <strain evidence="3">AEG42_29</strain>
    </source>
</reference>
<evidence type="ECO:0000256" key="1">
    <source>
        <dbReference type="SAM" id="MobiDB-lite"/>
    </source>
</evidence>
<organism evidence="3">
    <name type="scientific">Paraconexibacter sp. AEG42_29</name>
    <dbReference type="NCBI Taxonomy" id="2997339"/>
    <lineage>
        <taxon>Bacteria</taxon>
        <taxon>Bacillati</taxon>
        <taxon>Actinomycetota</taxon>
        <taxon>Thermoleophilia</taxon>
        <taxon>Solirubrobacterales</taxon>
        <taxon>Paraconexibacteraceae</taxon>
        <taxon>Paraconexibacter</taxon>
    </lineage>
</organism>
<feature type="chain" id="PRO_5043604992" description="Collagen-like protein" evidence="2">
    <location>
        <begin position="37"/>
        <end position="271"/>
    </location>
</feature>
<dbReference type="KEGG" id="parq:DSM112329_05122"/>
<feature type="signal peptide" evidence="2">
    <location>
        <begin position="1"/>
        <end position="36"/>
    </location>
</feature>